<dbReference type="OrthoDB" id="10441089at2759"/>
<reference evidence="1" key="1">
    <citation type="journal article" date="2021" name="Nat. Commun.">
        <title>Genetic determinants of endophytism in the Arabidopsis root mycobiome.</title>
        <authorList>
            <person name="Mesny F."/>
            <person name="Miyauchi S."/>
            <person name="Thiergart T."/>
            <person name="Pickel B."/>
            <person name="Atanasova L."/>
            <person name="Karlsson M."/>
            <person name="Huettel B."/>
            <person name="Barry K.W."/>
            <person name="Haridas S."/>
            <person name="Chen C."/>
            <person name="Bauer D."/>
            <person name="Andreopoulos W."/>
            <person name="Pangilinan J."/>
            <person name="LaButti K."/>
            <person name="Riley R."/>
            <person name="Lipzen A."/>
            <person name="Clum A."/>
            <person name="Drula E."/>
            <person name="Henrissat B."/>
            <person name="Kohler A."/>
            <person name="Grigoriev I.V."/>
            <person name="Martin F.M."/>
            <person name="Hacquard S."/>
        </authorList>
    </citation>
    <scope>NUCLEOTIDE SEQUENCE</scope>
    <source>
        <strain evidence="1">MPI-CAGE-AT-0147</strain>
    </source>
</reference>
<keyword evidence="2" id="KW-1185">Reference proteome</keyword>
<proteinExistence type="predicted"/>
<organism evidence="1 2">
    <name type="scientific">Dactylonectria macrodidyma</name>
    <dbReference type="NCBI Taxonomy" id="307937"/>
    <lineage>
        <taxon>Eukaryota</taxon>
        <taxon>Fungi</taxon>
        <taxon>Dikarya</taxon>
        <taxon>Ascomycota</taxon>
        <taxon>Pezizomycotina</taxon>
        <taxon>Sordariomycetes</taxon>
        <taxon>Hypocreomycetidae</taxon>
        <taxon>Hypocreales</taxon>
        <taxon>Nectriaceae</taxon>
        <taxon>Dactylonectria</taxon>
    </lineage>
</organism>
<name>A0A9P9EW17_9HYPO</name>
<evidence type="ECO:0000313" key="1">
    <source>
        <dbReference type="EMBL" id="KAH7146349.1"/>
    </source>
</evidence>
<comment type="caution">
    <text evidence="1">The sequence shown here is derived from an EMBL/GenBank/DDBJ whole genome shotgun (WGS) entry which is preliminary data.</text>
</comment>
<dbReference type="EMBL" id="JAGMUV010000008">
    <property type="protein sequence ID" value="KAH7146349.1"/>
    <property type="molecule type" value="Genomic_DNA"/>
</dbReference>
<sequence>MNINNPQKSPLGTVAKCLESNICQYADSRKPVFIRVLYGTTSQDFAVEAYRDRGVRVFDVYFPAWESTFDLSPKGNRLCIAGPQVLNLYTVKPNLPVARQYLGRWDMTKCDESNIWTFSSKALIKDIFMIDSNTVVVQAIDDERWPGDVIFVSLQANAAKASFTMVSALACQNSPSTRILLPSVGHMVCIISKDRYTCPGYMVSTPWEGPQKDTNHFDLTSWLTLGNRCHGESRHGFSLNNLLDNPTRVFHLGTEPRIAIWKNEAQELIWQPFSWAVKTLTRESMKLDDRYQPLTRENAPSTHIANQISASQIEFAVAFSSRTLAAFPRFDPHTRRSVVDIWDLDQKKRRVTLEDKRKNFWIGNDRWGFSTDLGMLKVHCQVGQDTHQELWLIP</sequence>
<gene>
    <name evidence="1" type="ORF">EDB81DRAFT_488502</name>
</gene>
<accession>A0A9P9EW17</accession>
<dbReference type="AlphaFoldDB" id="A0A9P9EW17"/>
<dbReference type="Proteomes" id="UP000738349">
    <property type="component" value="Unassembled WGS sequence"/>
</dbReference>
<protein>
    <submittedName>
        <fullName evidence="1">Uncharacterized protein</fullName>
    </submittedName>
</protein>
<evidence type="ECO:0000313" key="2">
    <source>
        <dbReference type="Proteomes" id="UP000738349"/>
    </source>
</evidence>